<feature type="transmembrane region" description="Helical" evidence="8">
    <location>
        <begin position="40"/>
        <end position="62"/>
    </location>
</feature>
<feature type="domain" description="Major facilitator superfamily (MFS) profile" evidence="9">
    <location>
        <begin position="1"/>
        <end position="370"/>
    </location>
</feature>
<dbReference type="GO" id="GO:0022857">
    <property type="term" value="F:transmembrane transporter activity"/>
    <property type="evidence" value="ECO:0007669"/>
    <property type="project" value="InterPro"/>
</dbReference>
<evidence type="ECO:0000256" key="4">
    <source>
        <dbReference type="ARBA" id="ARBA00022692"/>
    </source>
</evidence>
<organism evidence="10 11">
    <name type="scientific">Plectus sambesii</name>
    <dbReference type="NCBI Taxonomy" id="2011161"/>
    <lineage>
        <taxon>Eukaryota</taxon>
        <taxon>Metazoa</taxon>
        <taxon>Ecdysozoa</taxon>
        <taxon>Nematoda</taxon>
        <taxon>Chromadorea</taxon>
        <taxon>Plectida</taxon>
        <taxon>Plectina</taxon>
        <taxon>Plectoidea</taxon>
        <taxon>Plectidae</taxon>
        <taxon>Plectus</taxon>
    </lineage>
</organism>
<protein>
    <submittedName>
        <fullName evidence="11">Major facilitator superfamily (MFS) profile domain-containing protein</fullName>
    </submittedName>
</protein>
<dbReference type="InterPro" id="IPR011701">
    <property type="entry name" value="MFS"/>
</dbReference>
<dbReference type="InterPro" id="IPR020846">
    <property type="entry name" value="MFS_dom"/>
</dbReference>
<keyword evidence="7 8" id="KW-0472">Membrane</keyword>
<feature type="transmembrane region" description="Helical" evidence="8">
    <location>
        <begin position="6"/>
        <end position="28"/>
    </location>
</feature>
<evidence type="ECO:0000256" key="5">
    <source>
        <dbReference type="ARBA" id="ARBA00022775"/>
    </source>
</evidence>
<keyword evidence="10" id="KW-1185">Reference proteome</keyword>
<evidence type="ECO:0000256" key="1">
    <source>
        <dbReference type="ARBA" id="ARBA00004141"/>
    </source>
</evidence>
<keyword evidence="6 8" id="KW-1133">Transmembrane helix</keyword>
<comment type="similarity">
    <text evidence="2">Belongs to the major facilitator superfamily. Vesicular transporter family.</text>
</comment>
<keyword evidence="3" id="KW-0813">Transport</keyword>
<dbReference type="PANTHER" id="PTHR23506">
    <property type="entry name" value="GH10249P"/>
    <property type="match status" value="1"/>
</dbReference>
<feature type="transmembrane region" description="Helical" evidence="8">
    <location>
        <begin position="349"/>
        <end position="367"/>
    </location>
</feature>
<dbReference type="AlphaFoldDB" id="A0A914X2N0"/>
<dbReference type="PROSITE" id="PS50850">
    <property type="entry name" value="MFS"/>
    <property type="match status" value="1"/>
</dbReference>
<dbReference type="Pfam" id="PF07690">
    <property type="entry name" value="MFS_1"/>
    <property type="match status" value="1"/>
</dbReference>
<dbReference type="PRINTS" id="PR01035">
    <property type="entry name" value="TCRTETA"/>
</dbReference>
<feature type="transmembrane region" description="Helical" evidence="8">
    <location>
        <begin position="134"/>
        <end position="155"/>
    </location>
</feature>
<dbReference type="GO" id="GO:0016020">
    <property type="term" value="C:membrane"/>
    <property type="evidence" value="ECO:0007669"/>
    <property type="project" value="UniProtKB-SubCell"/>
</dbReference>
<reference evidence="11" key="1">
    <citation type="submission" date="2022-11" db="UniProtKB">
        <authorList>
            <consortium name="WormBaseParasite"/>
        </authorList>
    </citation>
    <scope>IDENTIFICATION</scope>
</reference>
<keyword evidence="4 8" id="KW-0812">Transmembrane</keyword>
<evidence type="ECO:0000259" key="9">
    <source>
        <dbReference type="PROSITE" id="PS50850"/>
    </source>
</evidence>
<feature type="transmembrane region" description="Helical" evidence="8">
    <location>
        <begin position="175"/>
        <end position="195"/>
    </location>
</feature>
<feature type="transmembrane region" description="Helical" evidence="8">
    <location>
        <begin position="241"/>
        <end position="259"/>
    </location>
</feature>
<dbReference type="SUPFAM" id="SSF103473">
    <property type="entry name" value="MFS general substrate transporter"/>
    <property type="match status" value="1"/>
</dbReference>
<evidence type="ECO:0000256" key="3">
    <source>
        <dbReference type="ARBA" id="ARBA00022448"/>
    </source>
</evidence>
<dbReference type="InterPro" id="IPR001958">
    <property type="entry name" value="Tet-R_TetA/multi-R_MdtG-like"/>
</dbReference>
<dbReference type="WBParaSite" id="PSAMB.scaffold6226size9925.g28122.t1">
    <property type="protein sequence ID" value="PSAMB.scaffold6226size9925.g28122.t1"/>
    <property type="gene ID" value="PSAMB.scaffold6226size9925.g28122"/>
</dbReference>
<sequence length="395" mass="42288">AQRKGMNVTQIGIVFGVFELVMFIFAPILGKYMCVIGSKFMFISGLFITAGTSILFGFLNLLDTGPMFFGYSLAIRCVEAIGDAAFLTSSFAISAYTFPGRIATVVGILETFGGLGFTAGPAVGGLLFELGGYQLPFIVLGALLGVAAVLSYFLLESPIDQEMKNTQGMMSLLRIPLILLLVLAVVVCAMSLAFIDPTLADHLDSFNLSPVLVGLMFLWCGGIYTITAPLWGYLIDRYNCAPSLMVFGAILAVFGMFFIGPPPFLGIEKSLFSIAAALVVLGIAIGALYIPTFQACLDTVKENGFPDNFETYGCVSGLFQSAFSFGGFFGPTVGGFAVELIGFEWTTTIIAGIHFLVALPLIAYNFISYRRRKKAKKTQPVMPVLSAPLLDTSGV</sequence>
<evidence type="ECO:0000256" key="2">
    <source>
        <dbReference type="ARBA" id="ARBA00006829"/>
    </source>
</evidence>
<dbReference type="InterPro" id="IPR050930">
    <property type="entry name" value="MFS_Vesicular_Transporter"/>
</dbReference>
<name>A0A914X2N0_9BILA</name>
<feature type="transmembrane region" description="Helical" evidence="8">
    <location>
        <begin position="271"/>
        <end position="290"/>
    </location>
</feature>
<feature type="transmembrane region" description="Helical" evidence="8">
    <location>
        <begin position="311"/>
        <end position="329"/>
    </location>
</feature>
<evidence type="ECO:0000256" key="8">
    <source>
        <dbReference type="SAM" id="Phobius"/>
    </source>
</evidence>
<feature type="transmembrane region" description="Helical" evidence="8">
    <location>
        <begin position="105"/>
        <end position="128"/>
    </location>
</feature>
<dbReference type="PANTHER" id="PTHR23506:SF26">
    <property type="entry name" value="MFS-TYPE TRANSPORTER SLC18B1"/>
    <property type="match status" value="1"/>
</dbReference>
<evidence type="ECO:0000313" key="11">
    <source>
        <dbReference type="WBParaSite" id="PSAMB.scaffold6226size9925.g28122.t1"/>
    </source>
</evidence>
<keyword evidence="5" id="KW-0532">Neurotransmitter transport</keyword>
<evidence type="ECO:0000313" key="10">
    <source>
        <dbReference type="Proteomes" id="UP000887566"/>
    </source>
</evidence>
<feature type="transmembrane region" description="Helical" evidence="8">
    <location>
        <begin position="215"/>
        <end position="234"/>
    </location>
</feature>
<proteinExistence type="inferred from homology"/>
<evidence type="ECO:0000256" key="7">
    <source>
        <dbReference type="ARBA" id="ARBA00023136"/>
    </source>
</evidence>
<evidence type="ECO:0000256" key="6">
    <source>
        <dbReference type="ARBA" id="ARBA00022989"/>
    </source>
</evidence>
<accession>A0A914X2N0</accession>
<dbReference type="Proteomes" id="UP000887566">
    <property type="component" value="Unplaced"/>
</dbReference>
<comment type="subcellular location">
    <subcellularLocation>
        <location evidence="1">Membrane</location>
        <topology evidence="1">Multi-pass membrane protein</topology>
    </subcellularLocation>
</comment>
<dbReference type="Gene3D" id="1.20.1250.20">
    <property type="entry name" value="MFS general substrate transporter like domains"/>
    <property type="match status" value="2"/>
</dbReference>
<dbReference type="InterPro" id="IPR036259">
    <property type="entry name" value="MFS_trans_sf"/>
</dbReference>